<keyword evidence="4" id="KW-1185">Reference proteome</keyword>
<evidence type="ECO:0000256" key="2">
    <source>
        <dbReference type="SAM" id="Phobius"/>
    </source>
</evidence>
<dbReference type="Proteomes" id="UP000436088">
    <property type="component" value="Unassembled WGS sequence"/>
</dbReference>
<feature type="transmembrane region" description="Helical" evidence="2">
    <location>
        <begin position="112"/>
        <end position="133"/>
    </location>
</feature>
<feature type="transmembrane region" description="Helical" evidence="2">
    <location>
        <begin position="77"/>
        <end position="100"/>
    </location>
</feature>
<sequence>MVSSAFSTSSFRVFLFSFCKFTSSSSPVPSCVFGSFFIAVGSSSRSTTRAAAAIKPRFCSFWKVVSHVINKALKLRIYVLAFTILVCLPLQILLMGLSAFWTQDNPSTHNGLAIAVFLTTFTCAGVGEGILVVKPIADSLNAICGRAEQSLPEKSQSALPHAEEDGVGAAVTTLGGRHGIRATLEVAMASGRPWRSPWHPSDLWAVLQRTKCRSPCTSQHVGHPRPSDRGHPTEAIRKHPMPFESIRGHPNELCEGIRTSYAMASEGNRASYARESEGNRARVGRPEYMATYPCSVALGFPRIARSVALGCPRIARSDGLGRMASDAQRVGACMATCLAILEPSNVGVMDHHGVEKSKDNVVVVAGCKSCLMHFIDDGRKRWKDGGMKR</sequence>
<keyword evidence="2" id="KW-0472">Membrane</keyword>
<keyword evidence="2" id="KW-0812">Transmembrane</keyword>
<proteinExistence type="predicted"/>
<name>A0A6A2WS73_HIBSY</name>
<dbReference type="PANTHER" id="PTHR34116">
    <property type="entry name" value="PLASMINOGEN ACTIVATOR INHIBITOR"/>
    <property type="match status" value="1"/>
</dbReference>
<feature type="compositionally biased region" description="Basic and acidic residues" evidence="1">
    <location>
        <begin position="225"/>
        <end position="235"/>
    </location>
</feature>
<evidence type="ECO:0000313" key="4">
    <source>
        <dbReference type="Proteomes" id="UP000436088"/>
    </source>
</evidence>
<protein>
    <submittedName>
        <fullName evidence="3">Uncharacterized protein</fullName>
    </submittedName>
</protein>
<keyword evidence="2" id="KW-1133">Transmembrane helix</keyword>
<feature type="region of interest" description="Disordered" evidence="1">
    <location>
        <begin position="215"/>
        <end position="235"/>
    </location>
</feature>
<gene>
    <name evidence="3" type="ORF">F3Y22_tig00112988pilonHSYRG00050</name>
</gene>
<dbReference type="EMBL" id="VEPZ02001681">
    <property type="protein sequence ID" value="KAE8663281.1"/>
    <property type="molecule type" value="Genomic_DNA"/>
</dbReference>
<evidence type="ECO:0000256" key="1">
    <source>
        <dbReference type="SAM" id="MobiDB-lite"/>
    </source>
</evidence>
<accession>A0A6A2WS73</accession>
<reference evidence="3" key="1">
    <citation type="submission" date="2019-09" db="EMBL/GenBank/DDBJ databases">
        <title>Draft genome information of white flower Hibiscus syriacus.</title>
        <authorList>
            <person name="Kim Y.-M."/>
        </authorList>
    </citation>
    <scope>NUCLEOTIDE SEQUENCE [LARGE SCALE GENOMIC DNA]</scope>
    <source>
        <strain evidence="3">YM2019G1</strain>
    </source>
</reference>
<comment type="caution">
    <text evidence="3">The sequence shown here is derived from an EMBL/GenBank/DDBJ whole genome shotgun (WGS) entry which is preliminary data.</text>
</comment>
<organism evidence="3 4">
    <name type="scientific">Hibiscus syriacus</name>
    <name type="common">Rose of Sharon</name>
    <dbReference type="NCBI Taxonomy" id="106335"/>
    <lineage>
        <taxon>Eukaryota</taxon>
        <taxon>Viridiplantae</taxon>
        <taxon>Streptophyta</taxon>
        <taxon>Embryophyta</taxon>
        <taxon>Tracheophyta</taxon>
        <taxon>Spermatophyta</taxon>
        <taxon>Magnoliopsida</taxon>
        <taxon>eudicotyledons</taxon>
        <taxon>Gunneridae</taxon>
        <taxon>Pentapetalae</taxon>
        <taxon>rosids</taxon>
        <taxon>malvids</taxon>
        <taxon>Malvales</taxon>
        <taxon>Malvaceae</taxon>
        <taxon>Malvoideae</taxon>
        <taxon>Hibiscus</taxon>
    </lineage>
</organism>
<evidence type="ECO:0000313" key="3">
    <source>
        <dbReference type="EMBL" id="KAE8663281.1"/>
    </source>
</evidence>
<dbReference type="AlphaFoldDB" id="A0A6A2WS73"/>
<dbReference type="PANTHER" id="PTHR34116:SF9">
    <property type="entry name" value="OS08G0346600 PROTEIN"/>
    <property type="match status" value="1"/>
</dbReference>